<comment type="caution">
    <text evidence="2">The sequence shown here is derived from an EMBL/GenBank/DDBJ whole genome shotgun (WGS) entry which is preliminary data.</text>
</comment>
<dbReference type="STRING" id="1435349.PW52_04810"/>
<dbReference type="PATRIC" id="fig|1435349.4.peg.1879"/>
<keyword evidence="3" id="KW-1185">Reference proteome</keyword>
<dbReference type="EMBL" id="JTDW01000003">
    <property type="protein sequence ID" value="KJD36479.1"/>
    <property type="molecule type" value="Genomic_DNA"/>
</dbReference>
<accession>A0A0D7WBN6</accession>
<evidence type="ECO:0000313" key="2">
    <source>
        <dbReference type="EMBL" id="KJD36479.1"/>
    </source>
</evidence>
<evidence type="ECO:0000256" key="1">
    <source>
        <dbReference type="SAM" id="SignalP"/>
    </source>
</evidence>
<dbReference type="RefSeq" id="WP_044631793.1">
    <property type="nucleotide sequence ID" value="NZ_JTDW01000003.1"/>
</dbReference>
<dbReference type="Proteomes" id="UP000032578">
    <property type="component" value="Unassembled WGS sequence"/>
</dbReference>
<dbReference type="Pfam" id="PF11355">
    <property type="entry name" value="DUF3157"/>
    <property type="match status" value="1"/>
</dbReference>
<evidence type="ECO:0008006" key="4">
    <source>
        <dbReference type="Google" id="ProtNLM"/>
    </source>
</evidence>
<sequence length="148" mass="17107">MKSLVYIFLFFITLTAFSQNNYIVKTEDGRRVLLKADFTWEYIDLEAPKNQISEVKPIKNNENACHVQPNFIEPELDNKVQNQLKKGRATLKHIKQKVAKDFQCPVDQVVLLAVKENKKTGTYKFCANGEKVTYKRIGHSVAKKIEVF</sequence>
<dbReference type="InterPro" id="IPR021501">
    <property type="entry name" value="DUF3157"/>
</dbReference>
<feature type="signal peptide" evidence="1">
    <location>
        <begin position="1"/>
        <end position="18"/>
    </location>
</feature>
<name>A0A0D7WBN6_9FLAO</name>
<keyword evidence="1" id="KW-0732">Signal</keyword>
<dbReference type="OrthoDB" id="1444001at2"/>
<evidence type="ECO:0000313" key="3">
    <source>
        <dbReference type="Proteomes" id="UP000032578"/>
    </source>
</evidence>
<proteinExistence type="predicted"/>
<protein>
    <recommendedName>
        <fullName evidence="4">DUF3157 domain-containing protein</fullName>
    </recommendedName>
</protein>
<organism evidence="2 3">
    <name type="scientific">Neotamlana sedimentorum</name>
    <dbReference type="NCBI Taxonomy" id="1435349"/>
    <lineage>
        <taxon>Bacteria</taxon>
        <taxon>Pseudomonadati</taxon>
        <taxon>Bacteroidota</taxon>
        <taxon>Flavobacteriia</taxon>
        <taxon>Flavobacteriales</taxon>
        <taxon>Flavobacteriaceae</taxon>
        <taxon>Neotamlana</taxon>
    </lineage>
</organism>
<gene>
    <name evidence="2" type="ORF">PW52_04810</name>
</gene>
<feature type="chain" id="PRO_5002325996" description="DUF3157 domain-containing protein" evidence="1">
    <location>
        <begin position="19"/>
        <end position="148"/>
    </location>
</feature>
<reference evidence="2 3" key="1">
    <citation type="submission" date="2014-11" db="EMBL/GenBank/DDBJ databases">
        <title>Tamlana sedimentorum sp. nov., isolated from shallow sand sediments of the Sea of Japan.</title>
        <authorList>
            <person name="Romanenko L.A."/>
        </authorList>
    </citation>
    <scope>NUCLEOTIDE SEQUENCE [LARGE SCALE GENOMIC DNA]</scope>
    <source>
        <strain evidence="2 3">JCM 19808</strain>
    </source>
</reference>
<dbReference type="AlphaFoldDB" id="A0A0D7WBN6"/>